<keyword evidence="4" id="KW-1185">Reference proteome</keyword>
<evidence type="ECO:0000256" key="1">
    <source>
        <dbReference type="SAM" id="MobiDB-lite"/>
    </source>
</evidence>
<evidence type="ECO:0000313" key="4">
    <source>
        <dbReference type="Proteomes" id="UP001183176"/>
    </source>
</evidence>
<dbReference type="InterPro" id="IPR008972">
    <property type="entry name" value="Cupredoxin"/>
</dbReference>
<accession>A0ABU2JHQ5</accession>
<name>A0ABU2JHQ5_9ACTN</name>
<comment type="caution">
    <text evidence="3">The sequence shown here is derived from an EMBL/GenBank/DDBJ whole genome shotgun (WGS) entry which is preliminary data.</text>
</comment>
<dbReference type="PROSITE" id="PS51257">
    <property type="entry name" value="PROKAR_LIPOPROTEIN"/>
    <property type="match status" value="1"/>
</dbReference>
<dbReference type="RefSeq" id="WP_311425646.1">
    <property type="nucleotide sequence ID" value="NZ_JAVREH010000133.1"/>
</dbReference>
<evidence type="ECO:0000313" key="3">
    <source>
        <dbReference type="EMBL" id="MDT0264511.1"/>
    </source>
</evidence>
<protein>
    <recommendedName>
        <fullName evidence="5">Blue (type 1) copper domain-containing protein</fullName>
    </recommendedName>
</protein>
<dbReference type="SUPFAM" id="SSF49503">
    <property type="entry name" value="Cupredoxins"/>
    <property type="match status" value="1"/>
</dbReference>
<evidence type="ECO:0000256" key="2">
    <source>
        <dbReference type="SAM" id="SignalP"/>
    </source>
</evidence>
<reference evidence="4" key="1">
    <citation type="submission" date="2023-07" db="EMBL/GenBank/DDBJ databases">
        <title>30 novel species of actinomycetes from the DSMZ collection.</title>
        <authorList>
            <person name="Nouioui I."/>
        </authorList>
    </citation>
    <scope>NUCLEOTIDE SEQUENCE [LARGE SCALE GENOMIC DNA]</scope>
    <source>
        <strain evidence="4">DSM 44399</strain>
    </source>
</reference>
<dbReference type="Proteomes" id="UP001183176">
    <property type="component" value="Unassembled WGS sequence"/>
</dbReference>
<dbReference type="Gene3D" id="2.60.40.420">
    <property type="entry name" value="Cupredoxins - blue copper proteins"/>
    <property type="match status" value="1"/>
</dbReference>
<keyword evidence="2" id="KW-0732">Signal</keyword>
<sequence length="190" mass="19116">MVRRLRVSLVGVPLMAIALAGCASMTGSGHSGMMGGGSRYHSAALTCSAPTSLPGRTVRVELGDMGMTQMMGGTAPMGAQMRLQATPATEPAGPISLVVSNVGWRTHELVIFPLTAGAVAGQRVAGPGGKVSETGSMGEASSSCGSGAGNGLVSGTVGWVTVTLAAGRYELVCNLPNHYADGMHQELTIS</sequence>
<feature type="region of interest" description="Disordered" evidence="1">
    <location>
        <begin position="127"/>
        <end position="146"/>
    </location>
</feature>
<feature type="signal peptide" evidence="2">
    <location>
        <begin position="1"/>
        <end position="20"/>
    </location>
</feature>
<evidence type="ECO:0008006" key="5">
    <source>
        <dbReference type="Google" id="ProtNLM"/>
    </source>
</evidence>
<gene>
    <name evidence="3" type="ORF">RM423_24470</name>
</gene>
<dbReference type="EMBL" id="JAVREH010000133">
    <property type="protein sequence ID" value="MDT0264511.1"/>
    <property type="molecule type" value="Genomic_DNA"/>
</dbReference>
<feature type="compositionally biased region" description="Low complexity" evidence="1">
    <location>
        <begin position="135"/>
        <end position="145"/>
    </location>
</feature>
<proteinExistence type="predicted"/>
<feature type="chain" id="PRO_5047258301" description="Blue (type 1) copper domain-containing protein" evidence="2">
    <location>
        <begin position="21"/>
        <end position="190"/>
    </location>
</feature>
<organism evidence="3 4">
    <name type="scientific">Jatrophihabitans lederbergiae</name>
    <dbReference type="NCBI Taxonomy" id="3075547"/>
    <lineage>
        <taxon>Bacteria</taxon>
        <taxon>Bacillati</taxon>
        <taxon>Actinomycetota</taxon>
        <taxon>Actinomycetes</taxon>
        <taxon>Jatrophihabitantales</taxon>
        <taxon>Jatrophihabitantaceae</taxon>
        <taxon>Jatrophihabitans</taxon>
    </lineage>
</organism>